<evidence type="ECO:0000313" key="1">
    <source>
        <dbReference type="EMBL" id="BCI90431.1"/>
    </source>
</evidence>
<evidence type="ECO:0000313" key="2">
    <source>
        <dbReference type="Proteomes" id="UP000516380"/>
    </source>
</evidence>
<proteinExistence type="predicted"/>
<dbReference type="Proteomes" id="UP000516380">
    <property type="component" value="Chromosome"/>
</dbReference>
<accession>A0A7G1IHH6</accession>
<organism evidence="1 2">
    <name type="scientific">Mycobacterium kansasii</name>
    <dbReference type="NCBI Taxonomy" id="1768"/>
    <lineage>
        <taxon>Bacteria</taxon>
        <taxon>Bacillati</taxon>
        <taxon>Actinomycetota</taxon>
        <taxon>Actinomycetes</taxon>
        <taxon>Mycobacteriales</taxon>
        <taxon>Mycobacteriaceae</taxon>
        <taxon>Mycobacterium</taxon>
    </lineage>
</organism>
<gene>
    <name evidence="1" type="ORF">NIIDMKKI_56370</name>
</gene>
<dbReference type="AlphaFoldDB" id="A0A7G1IHH6"/>
<dbReference type="EMBL" id="AP023343">
    <property type="protein sequence ID" value="BCI90431.1"/>
    <property type="molecule type" value="Genomic_DNA"/>
</dbReference>
<reference evidence="1 2" key="1">
    <citation type="submission" date="2020-07" db="EMBL/GenBank/DDBJ databases">
        <title>Mycobacterium kansasii (former subtype) with zoonotic potential isolated from diseased indoor pet cat, Japan.</title>
        <authorList>
            <person name="Fukano H."/>
            <person name="Terazono T."/>
            <person name="Hoshino Y."/>
        </authorList>
    </citation>
    <scope>NUCLEOTIDE SEQUENCE [LARGE SCALE GENOMIC DNA]</scope>
    <source>
        <strain evidence="1 2">Kuro-I</strain>
    </source>
</reference>
<protein>
    <submittedName>
        <fullName evidence="1">Uncharacterized protein</fullName>
    </submittedName>
</protein>
<name>A0A7G1IHH6_MYCKA</name>
<sequence length="101" mass="10423">MQRTRHDANCPAITDTPLWYPAIVATADAHIPSYSASAAAMAGAFCPNRFDITNCTNSLRFAATTTGRTIAVRAASNTLATALAWSAAPAARAAATLSQPA</sequence>
<keyword evidence="2" id="KW-1185">Reference proteome</keyword>